<name>S2W370_9ACTN</name>
<feature type="transmembrane region" description="Helical" evidence="9">
    <location>
        <begin position="81"/>
        <end position="99"/>
    </location>
</feature>
<reference evidence="10 11" key="1">
    <citation type="submission" date="2013-04" db="EMBL/GenBank/DDBJ databases">
        <title>The Genome Sequence of Propionimicrobium lymphophilum ACS-093-V-SCH5.</title>
        <authorList>
            <consortium name="The Broad Institute Genomics Platform"/>
            <person name="Earl A."/>
            <person name="Ward D."/>
            <person name="Feldgarden M."/>
            <person name="Gevers D."/>
            <person name="Saerens B."/>
            <person name="Vaneechoutte M."/>
            <person name="Walker B."/>
            <person name="Young S."/>
            <person name="Zeng Q."/>
            <person name="Gargeya S."/>
            <person name="Fitzgerald M."/>
            <person name="Haas B."/>
            <person name="Abouelleil A."/>
            <person name="Allen A.W."/>
            <person name="Alvarado L."/>
            <person name="Arachchi H.M."/>
            <person name="Berlin A.M."/>
            <person name="Chapman S.B."/>
            <person name="Gainer-Dewar J."/>
            <person name="Goldberg J."/>
            <person name="Griggs A."/>
            <person name="Gujja S."/>
            <person name="Hansen M."/>
            <person name="Howarth C."/>
            <person name="Imamovic A."/>
            <person name="Ireland A."/>
            <person name="Larimer J."/>
            <person name="McCowan C."/>
            <person name="Murphy C."/>
            <person name="Pearson M."/>
            <person name="Poon T.W."/>
            <person name="Priest M."/>
            <person name="Roberts A."/>
            <person name="Saif S."/>
            <person name="Shea T."/>
            <person name="Sisk P."/>
            <person name="Sykes S."/>
            <person name="Wortman J."/>
            <person name="Nusbaum C."/>
            <person name="Birren B."/>
        </authorList>
    </citation>
    <scope>NUCLEOTIDE SEQUENCE [LARGE SCALE GENOMIC DNA]</scope>
    <source>
        <strain evidence="10 11">ACS-093-V-SCH5</strain>
    </source>
</reference>
<evidence type="ECO:0000256" key="6">
    <source>
        <dbReference type="ARBA" id="ARBA00022970"/>
    </source>
</evidence>
<dbReference type="GO" id="GO:0005304">
    <property type="term" value="F:L-valine transmembrane transporter activity"/>
    <property type="evidence" value="ECO:0007669"/>
    <property type="project" value="TreeGrafter"/>
</dbReference>
<dbReference type="Gene3D" id="1.20.1740.10">
    <property type="entry name" value="Amino acid/polyamine transporter I"/>
    <property type="match status" value="1"/>
</dbReference>
<feature type="transmembrane region" description="Helical" evidence="9">
    <location>
        <begin position="316"/>
        <end position="339"/>
    </location>
</feature>
<dbReference type="Proteomes" id="UP000014417">
    <property type="component" value="Unassembled WGS sequence"/>
</dbReference>
<evidence type="ECO:0000256" key="9">
    <source>
        <dbReference type="SAM" id="Phobius"/>
    </source>
</evidence>
<keyword evidence="4" id="KW-1003">Cell membrane</keyword>
<evidence type="ECO:0000256" key="4">
    <source>
        <dbReference type="ARBA" id="ARBA00022475"/>
    </source>
</evidence>
<dbReference type="EMBL" id="AGZR01000006">
    <property type="protein sequence ID" value="EPD32775.1"/>
    <property type="molecule type" value="Genomic_DNA"/>
</dbReference>
<dbReference type="PANTHER" id="PTHR30588">
    <property type="entry name" value="BRANCHED-CHAIN AMINO ACID TRANSPORT SYSTEM 2 CARRIER PROTEIN"/>
    <property type="match status" value="1"/>
</dbReference>
<evidence type="ECO:0000256" key="1">
    <source>
        <dbReference type="ARBA" id="ARBA00004651"/>
    </source>
</evidence>
<keyword evidence="11" id="KW-1185">Reference proteome</keyword>
<dbReference type="RefSeq" id="WP_016455915.1">
    <property type="nucleotide sequence ID" value="NZ_KE150269.1"/>
</dbReference>
<dbReference type="Pfam" id="PF05525">
    <property type="entry name" value="Branch_AA_trans"/>
    <property type="match status" value="1"/>
</dbReference>
<evidence type="ECO:0000313" key="11">
    <source>
        <dbReference type="Proteomes" id="UP000014417"/>
    </source>
</evidence>
<feature type="transmembrane region" description="Helical" evidence="9">
    <location>
        <begin position="279"/>
        <end position="304"/>
    </location>
</feature>
<dbReference type="GO" id="GO:0005886">
    <property type="term" value="C:plasma membrane"/>
    <property type="evidence" value="ECO:0007669"/>
    <property type="project" value="UniProtKB-SubCell"/>
</dbReference>
<protein>
    <submittedName>
        <fullName evidence="10">Branched-chain amino acid transport system II carrier protein</fullName>
    </submittedName>
</protein>
<evidence type="ECO:0000313" key="10">
    <source>
        <dbReference type="EMBL" id="EPD32775.1"/>
    </source>
</evidence>
<keyword evidence="5 9" id="KW-0812">Transmembrane</keyword>
<dbReference type="OrthoDB" id="9783920at2"/>
<evidence type="ECO:0000256" key="8">
    <source>
        <dbReference type="ARBA" id="ARBA00023136"/>
    </source>
</evidence>
<feature type="transmembrane region" description="Helical" evidence="9">
    <location>
        <begin position="40"/>
        <end position="60"/>
    </location>
</feature>
<keyword evidence="3" id="KW-0813">Transport</keyword>
<feature type="transmembrane region" description="Helical" evidence="9">
    <location>
        <begin position="119"/>
        <end position="138"/>
    </location>
</feature>
<evidence type="ECO:0000256" key="3">
    <source>
        <dbReference type="ARBA" id="ARBA00022448"/>
    </source>
</evidence>
<dbReference type="GO" id="GO:0015820">
    <property type="term" value="P:L-leucine transport"/>
    <property type="evidence" value="ECO:0007669"/>
    <property type="project" value="TreeGrafter"/>
</dbReference>
<dbReference type="GO" id="GO:0015818">
    <property type="term" value="P:isoleucine transport"/>
    <property type="evidence" value="ECO:0007669"/>
    <property type="project" value="TreeGrafter"/>
</dbReference>
<accession>S2W370</accession>
<feature type="transmembrane region" description="Helical" evidence="9">
    <location>
        <begin position="345"/>
        <end position="363"/>
    </location>
</feature>
<gene>
    <name evidence="10" type="ORF">HMPREF9306_01082</name>
</gene>
<keyword evidence="7 9" id="KW-1133">Transmembrane helix</keyword>
<feature type="transmembrane region" description="Helical" evidence="9">
    <location>
        <begin position="375"/>
        <end position="394"/>
    </location>
</feature>
<sequence length="448" mass="48160">MRNSKPYVIAVTGLALFAMFFGAGNLIFPVMIGYQSGTNVLPAIAGFLLTGVLLPVFGIIGSAREPDKVGGIADRIGRIPGKILLIAIFLSTGVLYAVPRVAAVSFEIGIAPLIGDHQQLGLLVYSVIFFALCFWLTFNENRVVENIGAWLTPILLVFLIILIINCVLRLASAPLEPDPAYVDSPMLTGLLQGYFTMDALAALVFGIVIITSLRRNGFDTKKKLFRATAISGIIAGVCLALVYLGLTAIGTRITGKEFDNGASGLAYAASLMFGRSGQIIFGIIAFFACLTTAVGLIGASTSYFKTMYPKVPRKTMLIIHIAIALVLSNLGLTMILKIVAPLNQFIYPAAICLIVLAVIDWLIPGSFHWTYRLSAWTAAFIAFFDALWTTNLPVFEGLGHFLNSLPGGPQHMEWAPFTLVALIIGLIIDAVQGRLTRANTPEAELSSN</sequence>
<dbReference type="PANTHER" id="PTHR30588:SF7">
    <property type="entry name" value="BRANCHED-CHAIN AMINO ACID CARRIER PROTEIN SAOUHSC_01411-RELATED"/>
    <property type="match status" value="1"/>
</dbReference>
<dbReference type="GO" id="GO:0015188">
    <property type="term" value="F:L-isoleucine transmembrane transporter activity"/>
    <property type="evidence" value="ECO:0007669"/>
    <property type="project" value="TreeGrafter"/>
</dbReference>
<keyword evidence="8 9" id="KW-0472">Membrane</keyword>
<dbReference type="STRING" id="883161.HMPREF9306_01082"/>
<feature type="transmembrane region" description="Helical" evidence="9">
    <location>
        <begin position="414"/>
        <end position="431"/>
    </location>
</feature>
<feature type="transmembrane region" description="Helical" evidence="9">
    <location>
        <begin position="191"/>
        <end position="212"/>
    </location>
</feature>
<comment type="caution">
    <text evidence="10">The sequence shown here is derived from an EMBL/GenBank/DDBJ whole genome shotgun (WGS) entry which is preliminary data.</text>
</comment>
<feature type="transmembrane region" description="Helical" evidence="9">
    <location>
        <begin position="224"/>
        <end position="246"/>
    </location>
</feature>
<evidence type="ECO:0000256" key="7">
    <source>
        <dbReference type="ARBA" id="ARBA00022989"/>
    </source>
</evidence>
<dbReference type="InterPro" id="IPR004685">
    <property type="entry name" value="Brnchd-chn_aa_trnsp_Livcs"/>
</dbReference>
<evidence type="ECO:0000256" key="2">
    <source>
        <dbReference type="ARBA" id="ARBA00008540"/>
    </source>
</evidence>
<proteinExistence type="inferred from homology"/>
<dbReference type="PATRIC" id="fig|883161.3.peg.1078"/>
<comment type="similarity">
    <text evidence="2">Belongs to the branched chain amino acid transporter family.</text>
</comment>
<evidence type="ECO:0000256" key="5">
    <source>
        <dbReference type="ARBA" id="ARBA00022692"/>
    </source>
</evidence>
<feature type="transmembrane region" description="Helical" evidence="9">
    <location>
        <begin position="150"/>
        <end position="171"/>
    </location>
</feature>
<dbReference type="NCBIfam" id="TIGR00796">
    <property type="entry name" value="livcs"/>
    <property type="match status" value="1"/>
</dbReference>
<dbReference type="GO" id="GO:0015190">
    <property type="term" value="F:L-leucine transmembrane transporter activity"/>
    <property type="evidence" value="ECO:0007669"/>
    <property type="project" value="TreeGrafter"/>
</dbReference>
<comment type="subcellular location">
    <subcellularLocation>
        <location evidence="1">Cell membrane</location>
        <topology evidence="1">Multi-pass membrane protein</topology>
    </subcellularLocation>
</comment>
<feature type="transmembrane region" description="Helical" evidence="9">
    <location>
        <begin position="7"/>
        <end position="28"/>
    </location>
</feature>
<keyword evidence="6" id="KW-0029">Amino-acid transport</keyword>
<dbReference type="AlphaFoldDB" id="S2W370"/>
<organism evidence="10 11">
    <name type="scientific">Propionimicrobium lymphophilum ACS-093-V-SCH5</name>
    <dbReference type="NCBI Taxonomy" id="883161"/>
    <lineage>
        <taxon>Bacteria</taxon>
        <taxon>Bacillati</taxon>
        <taxon>Actinomycetota</taxon>
        <taxon>Actinomycetes</taxon>
        <taxon>Propionibacteriales</taxon>
        <taxon>Propionibacteriaceae</taxon>
        <taxon>Propionimicrobium</taxon>
    </lineage>
</organism>
<dbReference type="HOGENOM" id="CLU_036807_0_1_11"/>